<gene>
    <name evidence="2" type="ORF">NCTC13316_03211</name>
</gene>
<organism evidence="2 3">
    <name type="scientific">Legionella busanensis</name>
    <dbReference type="NCBI Taxonomy" id="190655"/>
    <lineage>
        <taxon>Bacteria</taxon>
        <taxon>Pseudomonadati</taxon>
        <taxon>Pseudomonadota</taxon>
        <taxon>Gammaproteobacteria</taxon>
        <taxon>Legionellales</taxon>
        <taxon>Legionellaceae</taxon>
        <taxon>Legionella</taxon>
    </lineage>
</organism>
<keyword evidence="1" id="KW-0175">Coiled coil</keyword>
<evidence type="ECO:0000256" key="1">
    <source>
        <dbReference type="SAM" id="Coils"/>
    </source>
</evidence>
<reference evidence="2 3" key="1">
    <citation type="submission" date="2018-06" db="EMBL/GenBank/DDBJ databases">
        <authorList>
            <consortium name="Pathogen Informatics"/>
            <person name="Doyle S."/>
        </authorList>
    </citation>
    <scope>NUCLEOTIDE SEQUENCE [LARGE SCALE GENOMIC DNA]</scope>
    <source>
        <strain evidence="2 3">NCTC13316</strain>
    </source>
</reference>
<feature type="coiled-coil region" evidence="1">
    <location>
        <begin position="423"/>
        <end position="450"/>
    </location>
</feature>
<protein>
    <recommendedName>
        <fullName evidence="4">Sugar-specific transcriptional regulator TrmB</fullName>
    </recommendedName>
</protein>
<dbReference type="EMBL" id="UGOD01000003">
    <property type="protein sequence ID" value="STX81342.1"/>
    <property type="molecule type" value="Genomic_DNA"/>
</dbReference>
<name>A0A378KDP5_9GAMM</name>
<dbReference type="AlphaFoldDB" id="A0A378KDP5"/>
<dbReference type="OrthoDB" id="5652910at2"/>
<dbReference type="RefSeq" id="WP_115332737.1">
    <property type="nucleotide sequence ID" value="NZ_CAAAHP010000010.1"/>
</dbReference>
<evidence type="ECO:0000313" key="2">
    <source>
        <dbReference type="EMBL" id="STX81342.1"/>
    </source>
</evidence>
<keyword evidence="3" id="KW-1185">Reference proteome</keyword>
<evidence type="ECO:0008006" key="4">
    <source>
        <dbReference type="Google" id="ProtNLM"/>
    </source>
</evidence>
<evidence type="ECO:0000313" key="3">
    <source>
        <dbReference type="Proteomes" id="UP000254794"/>
    </source>
</evidence>
<proteinExistence type="predicted"/>
<dbReference type="Proteomes" id="UP000254794">
    <property type="component" value="Unassembled WGS sequence"/>
</dbReference>
<accession>A0A378KDP5</accession>
<feature type="coiled-coil region" evidence="1">
    <location>
        <begin position="342"/>
        <end position="369"/>
    </location>
</feature>
<sequence length="457" mass="53446">MGNLCSIFHAHFSKLVEYTRSHNKAVFLDKCIFWWQISKYTLNDGEIWFTRTLTQMATDLSLSERSISRYLEEFEQKGFIERVCKLSASTKNGFRVTKRLYIRVTQKLLDLVQIKEKTTKTIDAHATSCSFLNQIGEIEKDKKSVFINKEKDHNHLVNSTVSFKDNVEKLSKSLNNQKNYPIYQVEKVIGERVEERTKNYIKSMMNNLKQAHLVHFSSPEQTFAEIIFTITNQPQLKHVETIQHKVQIIAKLLREKRWRTPKGFYNHADYGQYFKQTSDKLIVDINEQNLSSLMTSNSEKSRVLKQKRDALGNIQLSIHSEKRYLEMALQEQQNGIDKKALLTSIKRQLTQLEEEASSLTLDIMILEQESAPTFKKGADILREKTLQLNQFQDKANILRLRISQQFEKLCETIKLLPKGHKDIDRQQQIYENLQSELIMLENTISELEFDLYASHVA</sequence>